<dbReference type="EMBL" id="JAPDRK010000005">
    <property type="protein sequence ID" value="KAJ9612455.1"/>
    <property type="molecule type" value="Genomic_DNA"/>
</dbReference>
<sequence length="567" mass="61690">MIVGVKGQTCPSLSKNSAGLLKSTATLGDPQLLKEALFAVATLFLDPANSAVPNTAPELAALSSYHSCGPSWAKSATKEAMSSMATEPSLAACQVLEAVQIYWFGVGNPNTGDLCIALAYRFCSVAGYKHDLSSDSTDIALLLDSELQRRCFWACWTSVCFAGGPMPYVTAAWTEAAMVPLPARIITSVSGWSIQRAQSMDENWSPVLLDLQQDGESLANAAAVLMKLVGVWAKVESFTRTHLHSLSSSSVDEMLAISELAKRIHTNSATTSYRLALSKANDAADLRFLEISDALYHLGQMTLHSKAVPFFSGRSTRPPIPSEVTRSSAKTMLQHADSYVQILQPYLDNMQDATVLCPLEGFGAFIAAGVLLAAEGSPRRQNMHENFDGDQEKRLYMLKSLICLVETLQRFWKALQAPYEKLCAAIKASPHHHFLLPESATNHPASSRMPNSTDPEACDSGQRRPFPGETSSSRDPNLSDHYQPSQNMGLNCHGMAQISSQSSDVQALGKRDQVLERSGPVIEANQLFHLDMSDEDWWNLPLADEGGEFPGLEWFDVFNGSSSSFLA</sequence>
<evidence type="ECO:0000256" key="5">
    <source>
        <dbReference type="ARBA" id="ARBA00023242"/>
    </source>
</evidence>
<keyword evidence="8" id="KW-1185">Reference proteome</keyword>
<keyword evidence="2" id="KW-0479">Metal-binding</keyword>
<dbReference type="Proteomes" id="UP001172673">
    <property type="component" value="Unassembled WGS sequence"/>
</dbReference>
<reference evidence="7" key="1">
    <citation type="submission" date="2022-10" db="EMBL/GenBank/DDBJ databases">
        <title>Culturing micro-colonial fungi from biological soil crusts in the Mojave desert and describing Neophaeococcomyces mojavensis, and introducing the new genera and species Taxawa tesnikishii.</title>
        <authorList>
            <person name="Kurbessoian T."/>
            <person name="Stajich J.E."/>
        </authorList>
    </citation>
    <scope>NUCLEOTIDE SEQUENCE</scope>
    <source>
        <strain evidence="7">TK_41</strain>
    </source>
</reference>
<evidence type="ECO:0000313" key="8">
    <source>
        <dbReference type="Proteomes" id="UP001172673"/>
    </source>
</evidence>
<keyword evidence="4" id="KW-0804">Transcription</keyword>
<gene>
    <name evidence="7" type="ORF">H2200_004052</name>
</gene>
<dbReference type="PANTHER" id="PTHR47338">
    <property type="entry name" value="ZN(II)2CYS6 TRANSCRIPTION FACTOR (EUROFUNG)-RELATED"/>
    <property type="match status" value="1"/>
</dbReference>
<dbReference type="GO" id="GO:0005634">
    <property type="term" value="C:nucleus"/>
    <property type="evidence" value="ECO:0007669"/>
    <property type="project" value="UniProtKB-SubCell"/>
</dbReference>
<proteinExistence type="predicted"/>
<evidence type="ECO:0000313" key="7">
    <source>
        <dbReference type="EMBL" id="KAJ9612455.1"/>
    </source>
</evidence>
<feature type="compositionally biased region" description="Polar residues" evidence="6">
    <location>
        <begin position="439"/>
        <end position="454"/>
    </location>
</feature>
<evidence type="ECO:0000256" key="3">
    <source>
        <dbReference type="ARBA" id="ARBA00023015"/>
    </source>
</evidence>
<accession>A0AA39CLB1</accession>
<evidence type="ECO:0000256" key="1">
    <source>
        <dbReference type="ARBA" id="ARBA00004123"/>
    </source>
</evidence>
<name>A0AA39CLB1_9EURO</name>
<dbReference type="GO" id="GO:0046872">
    <property type="term" value="F:metal ion binding"/>
    <property type="evidence" value="ECO:0007669"/>
    <property type="project" value="UniProtKB-KW"/>
</dbReference>
<evidence type="ECO:0000256" key="6">
    <source>
        <dbReference type="SAM" id="MobiDB-lite"/>
    </source>
</evidence>
<evidence type="ECO:0008006" key="9">
    <source>
        <dbReference type="Google" id="ProtNLM"/>
    </source>
</evidence>
<comment type="subcellular location">
    <subcellularLocation>
        <location evidence="1">Nucleus</location>
    </subcellularLocation>
</comment>
<dbReference type="CDD" id="cd12148">
    <property type="entry name" value="fungal_TF_MHR"/>
    <property type="match status" value="1"/>
</dbReference>
<feature type="region of interest" description="Disordered" evidence="6">
    <location>
        <begin position="437"/>
        <end position="490"/>
    </location>
</feature>
<organism evidence="7 8">
    <name type="scientific">Cladophialophora chaetospira</name>
    <dbReference type="NCBI Taxonomy" id="386627"/>
    <lineage>
        <taxon>Eukaryota</taxon>
        <taxon>Fungi</taxon>
        <taxon>Dikarya</taxon>
        <taxon>Ascomycota</taxon>
        <taxon>Pezizomycotina</taxon>
        <taxon>Eurotiomycetes</taxon>
        <taxon>Chaetothyriomycetidae</taxon>
        <taxon>Chaetothyriales</taxon>
        <taxon>Herpotrichiellaceae</taxon>
        <taxon>Cladophialophora</taxon>
    </lineage>
</organism>
<dbReference type="GO" id="GO:0000981">
    <property type="term" value="F:DNA-binding transcription factor activity, RNA polymerase II-specific"/>
    <property type="evidence" value="ECO:0007669"/>
    <property type="project" value="InterPro"/>
</dbReference>
<dbReference type="PANTHER" id="PTHR47338:SF5">
    <property type="entry name" value="ZN(II)2CYS6 TRANSCRIPTION FACTOR (EUROFUNG)"/>
    <property type="match status" value="1"/>
</dbReference>
<evidence type="ECO:0000256" key="4">
    <source>
        <dbReference type="ARBA" id="ARBA00023163"/>
    </source>
</evidence>
<evidence type="ECO:0000256" key="2">
    <source>
        <dbReference type="ARBA" id="ARBA00022723"/>
    </source>
</evidence>
<protein>
    <recommendedName>
        <fullName evidence="9">Transcription factor domain-containing protein</fullName>
    </recommendedName>
</protein>
<feature type="compositionally biased region" description="Polar residues" evidence="6">
    <location>
        <begin position="469"/>
        <end position="489"/>
    </location>
</feature>
<keyword evidence="5" id="KW-0539">Nucleus</keyword>
<dbReference type="AlphaFoldDB" id="A0AA39CLB1"/>
<keyword evidence="3" id="KW-0805">Transcription regulation</keyword>
<dbReference type="InterPro" id="IPR050815">
    <property type="entry name" value="TF_fung"/>
</dbReference>
<comment type="caution">
    <text evidence="7">The sequence shown here is derived from an EMBL/GenBank/DDBJ whole genome shotgun (WGS) entry which is preliminary data.</text>
</comment>